<evidence type="ECO:0000256" key="2">
    <source>
        <dbReference type="SAM" id="Phobius"/>
    </source>
</evidence>
<feature type="transmembrane region" description="Helical" evidence="2">
    <location>
        <begin position="1862"/>
        <end position="1882"/>
    </location>
</feature>
<evidence type="ECO:0000259" key="4">
    <source>
        <dbReference type="Pfam" id="PF13169"/>
    </source>
</evidence>
<evidence type="ECO:0000313" key="6">
    <source>
        <dbReference type="Proteomes" id="UP000099606"/>
    </source>
</evidence>
<proteinExistence type="predicted"/>
<dbReference type="EMBL" id="EF420157">
    <property type="protein sequence ID" value="ABQ43766.1"/>
    <property type="molecule type" value="Genomic_DNA"/>
</dbReference>
<evidence type="ECO:0000313" key="5">
    <source>
        <dbReference type="EMBL" id="ABQ43766.1"/>
    </source>
</evidence>
<dbReference type="Pfam" id="PF13169">
    <property type="entry name" value="Poxvirus_B22R_N"/>
    <property type="match status" value="1"/>
</dbReference>
<feature type="domain" description="Poxvirus B22R protein N-terminal" evidence="4">
    <location>
        <begin position="18"/>
        <end position="108"/>
    </location>
</feature>
<accession>A7XDB3</accession>
<dbReference type="Pfam" id="PF13168">
    <property type="entry name" value="Poxvirus_B22R_C"/>
    <property type="match status" value="1"/>
</dbReference>
<dbReference type="Pfam" id="PF04395">
    <property type="entry name" value="Poxvirus_B22R"/>
    <property type="match status" value="1"/>
</dbReference>
<dbReference type="Proteomes" id="UP000099606">
    <property type="component" value="Segment"/>
</dbReference>
<dbReference type="InterPro" id="IPR025133">
    <property type="entry name" value="Poxvirus_B22R_N_dom"/>
</dbReference>
<evidence type="ECO:0000256" key="1">
    <source>
        <dbReference type="SAM" id="MobiDB-lite"/>
    </source>
</evidence>
<organism evidence="5 6">
    <name type="scientific">Tanapox virus</name>
    <dbReference type="NCBI Taxonomy" id="99000"/>
    <lineage>
        <taxon>Viruses</taxon>
        <taxon>Varidnaviria</taxon>
        <taxon>Bamfordvirae</taxon>
        <taxon>Nucleocytoviricota</taxon>
        <taxon>Pokkesviricetes</taxon>
        <taxon>Chitovirales</taxon>
        <taxon>Poxviridae</taxon>
        <taxon>Chordopoxvirinae</taxon>
        <taxon>Yatapoxvirus</taxon>
        <taxon>Yatapoxvirus tanapox</taxon>
    </lineage>
</organism>
<reference evidence="5 6" key="1">
    <citation type="journal article" date="2007" name="Virus Res.">
        <title>Comparative genetic analysis of genomic DNA sequences of two human isolates of Tanapox virus.</title>
        <authorList>
            <person name="Nazarian S.H."/>
            <person name="Barrett J.W."/>
            <person name="Frace A.M."/>
            <person name="Olsen-Rasmussen M."/>
            <person name="Khristova M."/>
            <person name="Shaban M."/>
            <person name="Neering S."/>
            <person name="Li Y."/>
            <person name="Damon I.K."/>
            <person name="Esposito J.J."/>
            <person name="Essani K."/>
            <person name="McFadden G."/>
        </authorList>
    </citation>
    <scope>NUCLEOTIDE SEQUENCE [LARGE SCALE GENOMIC DNA]</scope>
    <source>
        <strain evidence="5">TPV-RoC</strain>
    </source>
</reference>
<sequence>MMRLSFVIYIFLPIIYSKEECYRKAGLYSFYDVANTRYKEKISIFEDNFQTTQHFDVLTNSEARIMESKINWTFMSQTLTKLFNNKCNSENNYIYGGVLTKRLDFKINLTLYDIKNNYVNVTFNEYETYINFLNVTINITNECYGISYIYTDSQLNNDTLTITLTSKPVSLFPPFTKANDLGTCIIYPQTFNNSYDVITLKILGNVTYNETYSNNFNNSSYQKYVLNNTVVNNLEVFTNLTSKCTNITETMIYACGVPKEFNDTLINMSVVPNIDSNNYFSCKMLNNSADCGVSIFLDAATETIVSENNKKETSNRHKRSIDVLNYDSFCIHKNYGLDNQEDCSLPKINPVAYKNTNVKGKKRRSLEKNKPPVPSKGNLLLLSAEEMGARPKIPTRTQNVQLGASGYDGTVTGLNNIYQNVKDTITNKLKTLIIKDNKILTYDNLPKHTKLLTKDIISSKYITSSEADYIARQLIKNKKDVSYSPLNKNIVIERKNKPKGMLNIDSSSGIYANSKENVAITPSSSNVNVFKEDYVFDNTYDDIGNKINDNAFKSREEEILEAKRKIRNRFDPFYAQMFTQRTESTSSTWSDSSVSSTYFSKSKQPSTSSSTYYLKENPSLSSSSTYFLKNSPTGSGTFSYDKEHIYEEIKEPIYYKLGHPNVIDRKNIPLPPVPNSPPFNYKKQKMIDIICATSKNSICDVRNPIYNSLKFEKGNDNMIIKDNPLYEKIDYGVVNLRDGYNPLYDKRGTYVIKDNPLYEKIDYGVVNLRDGYNPLYDKRGTYVIKDNPLYEPLNNNKLTRKNAIRRKMLRPNDKNQIVLPFNNNNNNNNKKIGIGNANANINTDNKEIKLGKLTESSKINNIISTVALTAYMSSSHSKISSIVAQSGSQPKEQTIVNLISSALSQIGGTLAITGSSNAAIAGLAIQGIAGLIDVATSIYFLLSGEGPPVDPAIEKFSNYAAYVSKTEAGSRICMMPDSDITITLAYRHSEMNNDAEKTRGEYTDIIPSMIYYLKNSQISYNVKVKLICPIGQLRLFEADVNAYAKLIREDEKGVKTYIVHGILELLSYHSNVTFTCGNEPGAIFMPFEQDISDMQLLRISTPGEPESAKDMPSNVCDMYPLKKFYVLAGNCPFDMSRKSVAYVTCGTLLRMSTYEPKKQRWVLMNPFSRYENDNIQLFTFKKYDFKSSYIDLNNIGHGDVICSQTDSSTCYWSDSMILEDVTACASRIRKIYVDMSTITGKGYNSFVLTCPYGSTPFYISNETIINIPMNTRRTSVRFASQKEATAIVSCVHNSNPSYKSDIIQVNFRFSNLSSSYLNFKYFKDRKYLFDLFSNVMPKRSITCKRVSENSNCKNYYYIDNIPEIDYKVVVTKLPTVRLTTSYSGDLNAEALQKINFYYSSPFTVSIDADSLSDVYKNPDHFWKFAVEKKRTFSSISVTMFACSVVAGNINVNFGVTQSNDIFGKSGKYVYIGSKDSYDEKRITFNFVNDKDDYKLKNVFGKCSVYLDLDSRELKISCPELTVPKNPFSSENVNSMCFLIATSRDHCALSEEKWSKRDRTNDLGYSYEESQTDFDSCTSKGTSTPSDNFCYYWYAGIYWPPDYDPCSSSMILGYAPVFLEDRIVNPPYIKEFSFNPNKNEYVKRSLYEKLQNLYNQYNKLVLYSENPVVEMTNSLAKYMTSEGREIFRLFANSDEMQKAKAKNEEQANVVRKEIEETISTIYLDTLSYNDISSLLSSAISTRCCVLDKKSVYKYFKLESYLCGNYSNYLVTLNNINYLKVNNSLIEEDVYLMLGTPIITCYEISFIPVQSLDEQTIFESEIVKSAFEDAIKDIFDDYDRNISINLSKFVISLNNNNKIINNTIAVLTSFAVTVIIILISTIIINSKKKKYKVSYFEKQIQFYKQ</sequence>
<dbReference type="InterPro" id="IPR025128">
    <property type="entry name" value="Poxvirus_B22R_C_dom"/>
</dbReference>
<keyword evidence="2" id="KW-0472">Membrane</keyword>
<name>A7XDB3_9POXV</name>
<dbReference type="InterPro" id="IPR007490">
    <property type="entry name" value="Poxvirus_B22"/>
</dbReference>
<protein>
    <submittedName>
        <fullName evidence="5">VARV B22R-like protein</fullName>
    </submittedName>
</protein>
<feature type="region of interest" description="Disordered" evidence="1">
    <location>
        <begin position="585"/>
        <end position="611"/>
    </location>
</feature>
<feature type="domain" description="Poxvirus B22R protein C-terminal" evidence="3">
    <location>
        <begin position="893"/>
        <end position="1082"/>
    </location>
</feature>
<evidence type="ECO:0000259" key="3">
    <source>
        <dbReference type="Pfam" id="PF13168"/>
    </source>
</evidence>
<gene>
    <name evidence="5" type="primary">135R</name>
</gene>
<keyword evidence="2" id="KW-1133">Transmembrane helix</keyword>
<keyword evidence="2" id="KW-0812">Transmembrane</keyword>